<dbReference type="InterPro" id="IPR001845">
    <property type="entry name" value="HTH_ArsR_DNA-bd_dom"/>
</dbReference>
<evidence type="ECO:0000313" key="5">
    <source>
        <dbReference type="EMBL" id="GGH85932.1"/>
    </source>
</evidence>
<dbReference type="InterPro" id="IPR036388">
    <property type="entry name" value="WH-like_DNA-bd_sf"/>
</dbReference>
<dbReference type="PROSITE" id="PS50987">
    <property type="entry name" value="HTH_ARSR_2"/>
    <property type="match status" value="1"/>
</dbReference>
<keyword evidence="3" id="KW-0804">Transcription</keyword>
<proteinExistence type="predicted"/>
<dbReference type="SUPFAM" id="SSF46785">
    <property type="entry name" value="Winged helix' DNA-binding domain"/>
    <property type="match status" value="1"/>
</dbReference>
<dbReference type="InterPro" id="IPR036390">
    <property type="entry name" value="WH_DNA-bd_sf"/>
</dbReference>
<dbReference type="Proteomes" id="UP000605427">
    <property type="component" value="Unassembled WGS sequence"/>
</dbReference>
<organism evidence="5 6">
    <name type="scientific">Saccharibacillus endophyticus</name>
    <dbReference type="NCBI Taxonomy" id="2060666"/>
    <lineage>
        <taxon>Bacteria</taxon>
        <taxon>Bacillati</taxon>
        <taxon>Bacillota</taxon>
        <taxon>Bacilli</taxon>
        <taxon>Bacillales</taxon>
        <taxon>Paenibacillaceae</taxon>
        <taxon>Saccharibacillus</taxon>
    </lineage>
</organism>
<evidence type="ECO:0000259" key="4">
    <source>
        <dbReference type="PROSITE" id="PS50987"/>
    </source>
</evidence>
<accession>A0ABQ2A4F9</accession>
<dbReference type="InterPro" id="IPR011991">
    <property type="entry name" value="ArsR-like_HTH"/>
</dbReference>
<name>A0ABQ2A4F9_9BACL</name>
<dbReference type="Pfam" id="PF01022">
    <property type="entry name" value="HTH_5"/>
    <property type="match status" value="1"/>
</dbReference>
<keyword evidence="1" id="KW-0805">Transcription regulation</keyword>
<dbReference type="SMART" id="SM00418">
    <property type="entry name" value="HTH_ARSR"/>
    <property type="match status" value="1"/>
</dbReference>
<sequence length="104" mass="11758">MKTLTLPSISEMDLTAVCAALGDPVRMKIVQCLARSGEKNCSGFEVEHISKSTLSHHIKILRESGLIQPRFQGKEHFYSLRKEDLDRRFPGMVEMLLNEPASKE</sequence>
<evidence type="ECO:0000256" key="1">
    <source>
        <dbReference type="ARBA" id="ARBA00023015"/>
    </source>
</evidence>
<evidence type="ECO:0000256" key="2">
    <source>
        <dbReference type="ARBA" id="ARBA00023125"/>
    </source>
</evidence>
<evidence type="ECO:0000256" key="3">
    <source>
        <dbReference type="ARBA" id="ARBA00023163"/>
    </source>
</evidence>
<evidence type="ECO:0000313" key="6">
    <source>
        <dbReference type="Proteomes" id="UP000605427"/>
    </source>
</evidence>
<protein>
    <submittedName>
        <fullName evidence="5">HTH-type transcriptional regulator YczG</fullName>
    </submittedName>
</protein>
<gene>
    <name evidence="5" type="primary">yczG</name>
    <name evidence="5" type="ORF">GCM10007362_44520</name>
</gene>
<dbReference type="NCBIfam" id="NF033788">
    <property type="entry name" value="HTH_metalloreg"/>
    <property type="match status" value="1"/>
</dbReference>
<dbReference type="PANTHER" id="PTHR33154:SF12">
    <property type="entry name" value="TRANSCRIPTIONAL REGULATORY PROTEIN"/>
    <property type="match status" value="1"/>
</dbReference>
<dbReference type="CDD" id="cd00090">
    <property type="entry name" value="HTH_ARSR"/>
    <property type="match status" value="1"/>
</dbReference>
<dbReference type="PANTHER" id="PTHR33154">
    <property type="entry name" value="TRANSCRIPTIONAL REGULATOR, ARSR FAMILY"/>
    <property type="match status" value="1"/>
</dbReference>
<keyword evidence="6" id="KW-1185">Reference proteome</keyword>
<comment type="caution">
    <text evidence="5">The sequence shown here is derived from an EMBL/GenBank/DDBJ whole genome shotgun (WGS) entry which is preliminary data.</text>
</comment>
<keyword evidence="2" id="KW-0238">DNA-binding</keyword>
<reference evidence="6" key="1">
    <citation type="journal article" date="2019" name="Int. J. Syst. Evol. Microbiol.">
        <title>The Global Catalogue of Microorganisms (GCM) 10K type strain sequencing project: providing services to taxonomists for standard genome sequencing and annotation.</title>
        <authorList>
            <consortium name="The Broad Institute Genomics Platform"/>
            <consortium name="The Broad Institute Genome Sequencing Center for Infectious Disease"/>
            <person name="Wu L."/>
            <person name="Ma J."/>
        </authorList>
    </citation>
    <scope>NUCLEOTIDE SEQUENCE [LARGE SCALE GENOMIC DNA]</scope>
    <source>
        <strain evidence="6">CCM 8702</strain>
    </source>
</reference>
<dbReference type="EMBL" id="BMDD01000006">
    <property type="protein sequence ID" value="GGH85932.1"/>
    <property type="molecule type" value="Genomic_DNA"/>
</dbReference>
<feature type="domain" description="HTH arsR-type" evidence="4">
    <location>
        <begin position="6"/>
        <end position="100"/>
    </location>
</feature>
<dbReference type="Gene3D" id="1.10.10.10">
    <property type="entry name" value="Winged helix-like DNA-binding domain superfamily/Winged helix DNA-binding domain"/>
    <property type="match status" value="1"/>
</dbReference>
<dbReference type="InterPro" id="IPR051081">
    <property type="entry name" value="HTH_MetalResp_TranReg"/>
</dbReference>
<dbReference type="PRINTS" id="PR00778">
    <property type="entry name" value="HTHARSR"/>
</dbReference>